<accession>A0A1S3DPU1</accession>
<dbReference type="InterPro" id="IPR007205">
    <property type="entry name" value="Protein_HGH1_N"/>
</dbReference>
<organism evidence="2 3">
    <name type="scientific">Diaphorina citri</name>
    <name type="common">Asian citrus psyllid</name>
    <dbReference type="NCBI Taxonomy" id="121845"/>
    <lineage>
        <taxon>Eukaryota</taxon>
        <taxon>Metazoa</taxon>
        <taxon>Ecdysozoa</taxon>
        <taxon>Arthropoda</taxon>
        <taxon>Hexapoda</taxon>
        <taxon>Insecta</taxon>
        <taxon>Pterygota</taxon>
        <taxon>Neoptera</taxon>
        <taxon>Paraneoptera</taxon>
        <taxon>Hemiptera</taxon>
        <taxon>Sternorrhyncha</taxon>
        <taxon>Psylloidea</taxon>
        <taxon>Psyllidae</taxon>
        <taxon>Diaphorininae</taxon>
        <taxon>Diaphorina</taxon>
    </lineage>
</organism>
<keyword evidence="2" id="KW-1185">Reference proteome</keyword>
<dbReference type="Gene3D" id="1.25.10.10">
    <property type="entry name" value="Leucine-rich Repeat Variant"/>
    <property type="match status" value="1"/>
</dbReference>
<dbReference type="InterPro" id="IPR039717">
    <property type="entry name" value="Hgh1"/>
</dbReference>
<dbReference type="InterPro" id="IPR011989">
    <property type="entry name" value="ARM-like"/>
</dbReference>
<dbReference type="Proteomes" id="UP000079169">
    <property type="component" value="Unplaced"/>
</dbReference>
<dbReference type="STRING" id="121845.A0A1S3DPU1"/>
<proteinExistence type="predicted"/>
<evidence type="ECO:0000259" key="1">
    <source>
        <dbReference type="Pfam" id="PF04063"/>
    </source>
</evidence>
<name>A0A1S3DPU1_DIACI</name>
<evidence type="ECO:0000313" key="2">
    <source>
        <dbReference type="Proteomes" id="UP000079169"/>
    </source>
</evidence>
<dbReference type="RefSeq" id="XP_008485915.2">
    <property type="nucleotide sequence ID" value="XM_008487693.3"/>
</dbReference>
<dbReference type="SUPFAM" id="SSF48371">
    <property type="entry name" value="ARM repeat"/>
    <property type="match status" value="1"/>
</dbReference>
<gene>
    <name evidence="3" type="primary">LOC103522593</name>
</gene>
<reference evidence="3" key="1">
    <citation type="submission" date="2025-08" db="UniProtKB">
        <authorList>
            <consortium name="RefSeq"/>
        </authorList>
    </citation>
    <scope>IDENTIFICATION</scope>
</reference>
<protein>
    <submittedName>
        <fullName evidence="3">Protein HGH1 homolog</fullName>
    </submittedName>
</protein>
<dbReference type="GeneID" id="103522593"/>
<evidence type="ECO:0000313" key="3">
    <source>
        <dbReference type="RefSeq" id="XP_008485915.2"/>
    </source>
</evidence>
<dbReference type="Pfam" id="PF04063">
    <property type="entry name" value="DUF383"/>
    <property type="match status" value="1"/>
</dbReference>
<dbReference type="PANTHER" id="PTHR13387">
    <property type="entry name" value="PROTEIN HGH1 HOMOLOG"/>
    <property type="match status" value="1"/>
</dbReference>
<feature type="domain" description="Protein HGH1 N-terminal" evidence="1">
    <location>
        <begin position="102"/>
        <end position="178"/>
    </location>
</feature>
<dbReference type="PaxDb" id="121845-A0A1S3DPU1"/>
<dbReference type="InterPro" id="IPR016024">
    <property type="entry name" value="ARM-type_fold"/>
</dbReference>
<dbReference type="PANTHER" id="PTHR13387:SF9">
    <property type="entry name" value="PROTEIN HGH1 HOMOLOG"/>
    <property type="match status" value="1"/>
</dbReference>
<dbReference type="AlphaFoldDB" id="A0A1S3DPU1"/>
<sequence>METLESLDELKQFLELTTRPDVKLIAVHHILGLTADPETCNQLTSVKHIGIVHSIINLLKDSFNQVVVISLSILLNLSAENLSAKNILNSKPDIVNILFDNITNPESPQADECCKILNNFTSSLTLATLTYNLIQDRNLDLDLLISSFVMKNYNKKNCDLNYLAKVFGNLAQLSEYRQ</sequence>
<dbReference type="KEGG" id="dci:103522593"/>